<keyword evidence="11" id="KW-1208">Phospholipid metabolism</keyword>
<keyword evidence="10" id="KW-0594">Phospholipid biosynthesis</keyword>
<keyword evidence="4" id="KW-0444">Lipid biosynthesis</keyword>
<protein>
    <submittedName>
        <fullName evidence="16">PlsC domain-containing protein</fullName>
    </submittedName>
</protein>
<dbReference type="GO" id="GO:0005783">
    <property type="term" value="C:endoplasmic reticulum"/>
    <property type="evidence" value="ECO:0007669"/>
    <property type="project" value="TreeGrafter"/>
</dbReference>
<dbReference type="GO" id="GO:0004366">
    <property type="term" value="F:glycerol-3-phosphate O-acyltransferase activity"/>
    <property type="evidence" value="ECO:0007669"/>
    <property type="project" value="TreeGrafter"/>
</dbReference>
<dbReference type="EnsemblMetazoa" id="CJA05348.1">
    <property type="protein sequence ID" value="CJA05348.1"/>
    <property type="gene ID" value="WBGene00124552"/>
</dbReference>
<dbReference type="GO" id="GO:0019432">
    <property type="term" value="P:triglyceride biosynthetic process"/>
    <property type="evidence" value="ECO:0007669"/>
    <property type="project" value="TreeGrafter"/>
</dbReference>
<dbReference type="AlphaFoldDB" id="A0A8R1HPJ0"/>
<feature type="transmembrane region" description="Helical" evidence="14">
    <location>
        <begin position="117"/>
        <end position="143"/>
    </location>
</feature>
<evidence type="ECO:0000256" key="4">
    <source>
        <dbReference type="ARBA" id="ARBA00022516"/>
    </source>
</evidence>
<evidence type="ECO:0000256" key="13">
    <source>
        <dbReference type="ARBA" id="ARBA00025707"/>
    </source>
</evidence>
<accession>A0A8R1HPJ0</accession>
<dbReference type="InterPro" id="IPR002123">
    <property type="entry name" value="Plipid/glycerol_acylTrfase"/>
</dbReference>
<dbReference type="Pfam" id="PF01553">
    <property type="entry name" value="Acyltransferase"/>
    <property type="match status" value="1"/>
</dbReference>
<comment type="pathway">
    <text evidence="2">Lipid metabolism.</text>
</comment>
<comment type="pathway">
    <text evidence="13">Phospholipid metabolism.</text>
</comment>
<evidence type="ECO:0000256" key="7">
    <source>
        <dbReference type="ARBA" id="ARBA00022989"/>
    </source>
</evidence>
<evidence type="ECO:0000256" key="11">
    <source>
        <dbReference type="ARBA" id="ARBA00023264"/>
    </source>
</evidence>
<reference evidence="17" key="1">
    <citation type="submission" date="2010-08" db="EMBL/GenBank/DDBJ databases">
        <authorList>
            <consortium name="Caenorhabditis japonica Sequencing Consortium"/>
            <person name="Wilson R.K."/>
        </authorList>
    </citation>
    <scope>NUCLEOTIDE SEQUENCE [LARGE SCALE GENOMIC DNA]</scope>
    <source>
        <strain evidence="17">DF5081</strain>
    </source>
</reference>
<keyword evidence="9 14" id="KW-0472">Membrane</keyword>
<evidence type="ECO:0000256" key="12">
    <source>
        <dbReference type="ARBA" id="ARBA00023315"/>
    </source>
</evidence>
<evidence type="ECO:0000256" key="8">
    <source>
        <dbReference type="ARBA" id="ARBA00023098"/>
    </source>
</evidence>
<evidence type="ECO:0000256" key="9">
    <source>
        <dbReference type="ARBA" id="ARBA00023136"/>
    </source>
</evidence>
<evidence type="ECO:0000256" key="6">
    <source>
        <dbReference type="ARBA" id="ARBA00022692"/>
    </source>
</evidence>
<evidence type="ECO:0000256" key="2">
    <source>
        <dbReference type="ARBA" id="ARBA00005189"/>
    </source>
</evidence>
<dbReference type="SMART" id="SM00563">
    <property type="entry name" value="PlsC"/>
    <property type="match status" value="1"/>
</dbReference>
<evidence type="ECO:0000256" key="1">
    <source>
        <dbReference type="ARBA" id="ARBA00004370"/>
    </source>
</evidence>
<dbReference type="SUPFAM" id="SSF69593">
    <property type="entry name" value="Glycerol-3-phosphate (1)-acyltransferase"/>
    <property type="match status" value="1"/>
</dbReference>
<proteinExistence type="inferred from homology"/>
<keyword evidence="8" id="KW-0443">Lipid metabolism</keyword>
<sequence>MVISTLYLYGSILTLSYFLTVFLIFCGLSWGDIPRWYLHVISLIQGYFPRPEIKNSAEEDEKEEDEKFKTSEELAEDELKRIIDTTIAPCFTTAPTIRATLLGFLAEKNWNAVQKTIFYIGVVFRVCFLLPVRFALLITSFVFVALAGLQTAFRTLSDHEKTWVALVYCRLFCSSMGLVANYKNPQHRPKKPGVAVSNHMTPNDIQILFAGTPHGSTYGYVVTGQKHTGIIGVIEHLTEKLCPSIWVERKCSNDRQGFLAEILKIAKTTGPVLLFPEGYCSNNSKVLQFRKAIFEENINIYPIAIRQSPEFGDGFWYENEFFQYLVRAMLNWAVVYDIQYLPMEVRRESETNTAFAARIQQIVAQAAGVPACGYGGNLWYKTWYS</sequence>
<keyword evidence="5" id="KW-0808">Transferase</keyword>
<keyword evidence="6 14" id="KW-0812">Transmembrane</keyword>
<feature type="transmembrane region" description="Helical" evidence="14">
    <location>
        <begin position="6"/>
        <end position="28"/>
    </location>
</feature>
<evidence type="ECO:0000256" key="14">
    <source>
        <dbReference type="SAM" id="Phobius"/>
    </source>
</evidence>
<comment type="subcellular location">
    <subcellularLocation>
        <location evidence="1">Membrane</location>
    </subcellularLocation>
</comment>
<reference evidence="16" key="2">
    <citation type="submission" date="2022-06" db="UniProtKB">
        <authorList>
            <consortium name="EnsemblMetazoa"/>
        </authorList>
    </citation>
    <scope>IDENTIFICATION</scope>
    <source>
        <strain evidence="16">DF5081</strain>
    </source>
</reference>
<organism evidence="16 17">
    <name type="scientific">Caenorhabditis japonica</name>
    <dbReference type="NCBI Taxonomy" id="281687"/>
    <lineage>
        <taxon>Eukaryota</taxon>
        <taxon>Metazoa</taxon>
        <taxon>Ecdysozoa</taxon>
        <taxon>Nematoda</taxon>
        <taxon>Chromadorea</taxon>
        <taxon>Rhabditida</taxon>
        <taxon>Rhabditina</taxon>
        <taxon>Rhabditomorpha</taxon>
        <taxon>Rhabditoidea</taxon>
        <taxon>Rhabditidae</taxon>
        <taxon>Peloderinae</taxon>
        <taxon>Caenorhabditis</taxon>
    </lineage>
</organism>
<dbReference type="PANTHER" id="PTHR23063:SF6">
    <property type="entry name" value="PHOSPHOLIPID_GLYCEROL ACYLTRANSFERASE DOMAIN-CONTAINING PROTEIN"/>
    <property type="match status" value="1"/>
</dbReference>
<evidence type="ECO:0000259" key="15">
    <source>
        <dbReference type="SMART" id="SM00563"/>
    </source>
</evidence>
<dbReference type="InterPro" id="IPR045252">
    <property type="entry name" value="LPCAT1-like"/>
</dbReference>
<keyword evidence="17" id="KW-1185">Reference proteome</keyword>
<dbReference type="GO" id="GO:0016020">
    <property type="term" value="C:membrane"/>
    <property type="evidence" value="ECO:0007669"/>
    <property type="project" value="UniProtKB-SubCell"/>
</dbReference>
<feature type="domain" description="Phospholipid/glycerol acyltransferase" evidence="15">
    <location>
        <begin position="193"/>
        <end position="308"/>
    </location>
</feature>
<name>A0A8R1HPJ0_CAEJA</name>
<keyword evidence="12" id="KW-0012">Acyltransferase</keyword>
<evidence type="ECO:0000256" key="3">
    <source>
        <dbReference type="ARBA" id="ARBA00008655"/>
    </source>
</evidence>
<evidence type="ECO:0000256" key="10">
    <source>
        <dbReference type="ARBA" id="ARBA00023209"/>
    </source>
</evidence>
<comment type="similarity">
    <text evidence="3">Belongs to the 1-acyl-sn-glycerol-3-phosphate acyltransferase family.</text>
</comment>
<evidence type="ECO:0000313" key="17">
    <source>
        <dbReference type="Proteomes" id="UP000005237"/>
    </source>
</evidence>
<dbReference type="CDD" id="cd07991">
    <property type="entry name" value="LPLAT_LPCAT1-like"/>
    <property type="match status" value="1"/>
</dbReference>
<evidence type="ECO:0000313" key="16">
    <source>
        <dbReference type="EnsemblMetazoa" id="CJA05348.1"/>
    </source>
</evidence>
<keyword evidence="7 14" id="KW-1133">Transmembrane helix</keyword>
<evidence type="ECO:0000256" key="5">
    <source>
        <dbReference type="ARBA" id="ARBA00022679"/>
    </source>
</evidence>
<dbReference type="PANTHER" id="PTHR23063">
    <property type="entry name" value="PHOSPHOLIPID ACYLTRANSFERASE"/>
    <property type="match status" value="1"/>
</dbReference>
<dbReference type="GO" id="GO:0008654">
    <property type="term" value="P:phospholipid biosynthetic process"/>
    <property type="evidence" value="ECO:0007669"/>
    <property type="project" value="UniProtKB-KW"/>
</dbReference>
<dbReference type="Proteomes" id="UP000005237">
    <property type="component" value="Unassembled WGS sequence"/>
</dbReference>